<dbReference type="AlphaFoldDB" id="A0A9W7HFX5"/>
<dbReference type="Pfam" id="PF03372">
    <property type="entry name" value="Exo_endo_phos"/>
    <property type="match status" value="1"/>
</dbReference>
<organism evidence="2 3">
    <name type="scientific">Hibiscus trionum</name>
    <name type="common">Flower of an hour</name>
    <dbReference type="NCBI Taxonomy" id="183268"/>
    <lineage>
        <taxon>Eukaryota</taxon>
        <taxon>Viridiplantae</taxon>
        <taxon>Streptophyta</taxon>
        <taxon>Embryophyta</taxon>
        <taxon>Tracheophyta</taxon>
        <taxon>Spermatophyta</taxon>
        <taxon>Magnoliopsida</taxon>
        <taxon>eudicotyledons</taxon>
        <taxon>Gunneridae</taxon>
        <taxon>Pentapetalae</taxon>
        <taxon>rosids</taxon>
        <taxon>malvids</taxon>
        <taxon>Malvales</taxon>
        <taxon>Malvaceae</taxon>
        <taxon>Malvoideae</taxon>
        <taxon>Hibiscus</taxon>
    </lineage>
</organism>
<gene>
    <name evidence="2" type="ORF">HRI_001289000</name>
</gene>
<dbReference type="Proteomes" id="UP001165190">
    <property type="component" value="Unassembled WGS sequence"/>
</dbReference>
<name>A0A9W7HFX5_HIBTR</name>
<comment type="caution">
    <text evidence="2">The sequence shown here is derived from an EMBL/GenBank/DDBJ whole genome shotgun (WGS) entry which is preliminary data.</text>
</comment>
<feature type="domain" description="Reverse transcriptase" evidence="1">
    <location>
        <begin position="388"/>
        <end position="669"/>
    </location>
</feature>
<accession>A0A9W7HFX5</accession>
<dbReference type="PANTHER" id="PTHR31635:SF196">
    <property type="entry name" value="REVERSE TRANSCRIPTASE DOMAIN-CONTAINING PROTEIN-RELATED"/>
    <property type="match status" value="1"/>
</dbReference>
<dbReference type="InterPro" id="IPR000477">
    <property type="entry name" value="RT_dom"/>
</dbReference>
<dbReference type="CDD" id="cd01650">
    <property type="entry name" value="RT_nLTR_like"/>
    <property type="match status" value="1"/>
</dbReference>
<keyword evidence="3" id="KW-1185">Reference proteome</keyword>
<dbReference type="PANTHER" id="PTHR31635">
    <property type="entry name" value="REVERSE TRANSCRIPTASE DOMAIN-CONTAINING PROTEIN-RELATED"/>
    <property type="match status" value="1"/>
</dbReference>
<evidence type="ECO:0000259" key="1">
    <source>
        <dbReference type="PROSITE" id="PS50878"/>
    </source>
</evidence>
<evidence type="ECO:0000313" key="2">
    <source>
        <dbReference type="EMBL" id="GMI76197.1"/>
    </source>
</evidence>
<dbReference type="InterPro" id="IPR036691">
    <property type="entry name" value="Endo/exonu/phosph_ase_sf"/>
</dbReference>
<dbReference type="SUPFAM" id="SSF56672">
    <property type="entry name" value="DNA/RNA polymerases"/>
    <property type="match status" value="1"/>
</dbReference>
<dbReference type="Gene3D" id="3.60.10.10">
    <property type="entry name" value="Endonuclease/exonuclease/phosphatase"/>
    <property type="match status" value="1"/>
</dbReference>
<dbReference type="OrthoDB" id="1002624at2759"/>
<dbReference type="SUPFAM" id="SSF56219">
    <property type="entry name" value="DNase I-like"/>
    <property type="match status" value="1"/>
</dbReference>
<sequence>MVIFMEPRISDRKADTVIASLGFPNSHRVEAVDFVGGICIAWYDTVTVEILLNHFQFIHCRVTAKKDGRSILVTSVYVSPHPSQRKIIWPHLRHLASAIHSPWVLFGDFNATLTTMERKGGAATTRPSKDFQAFVFDYGLRDMGYSSPDFTWSKGNTFVRLDRFICNSYWDEAFPEANVEHLFRLRSDHRLILLNVGHSRRSYSSGTFRYFTGWQTHEDFARMVCDNWIPSASMSETLIHFSKAADNWNKTIFDFIGTKKKILMARLKGIQISLATRKQKNKVTSLKLQDGTWCEEDDILLEEASRFFENLFSKDNISHEPFLSTVTYPELQPELVRHLQDVPSDDEIHAALSEMAPLKSPGWDGLHVEFFQRQWPIVGASVCRMIHVIFRGERLEASINRTIIVLIPKNDRPEAFSGFRPINLCTVLYKLLTKVVARRLKPLFPLLICPNQTSFIAGRSIVDNIIVNQEAIHSMRTAKNKQGWMAIKVDLEKAFDRLQWDFIEDSMLAAGFPPGIRRIIMDCISSSGIQVQWNGKLSRLFHPSQGIRQGDPLSPYLFVLAMERLGHLISASVQQGCWHPYRFTRNDSPLSHLFFANGLILYARADIQQAQIINEILTYFGAHSGHRVSKPKTHIYFSPNTNPDLQQAISSFLGYQRVESLGKYLGVLVLHQRLRCADYDFIVDKMKAKLSGWATRTLSMVGRITYAKSVLSAIPFYFIQTSMLPKKICNTI</sequence>
<reference evidence="2" key="1">
    <citation type="submission" date="2023-05" db="EMBL/GenBank/DDBJ databases">
        <title>Genome and transcriptome analyses reveal genes involved in the formation of fine ridges on petal epidermal cells in Hibiscus trionum.</title>
        <authorList>
            <person name="Koshimizu S."/>
            <person name="Masuda S."/>
            <person name="Ishii T."/>
            <person name="Shirasu K."/>
            <person name="Hoshino A."/>
            <person name="Arita M."/>
        </authorList>
    </citation>
    <scope>NUCLEOTIDE SEQUENCE</scope>
    <source>
        <strain evidence="2">Hamamatsu line</strain>
    </source>
</reference>
<evidence type="ECO:0000313" key="3">
    <source>
        <dbReference type="Proteomes" id="UP001165190"/>
    </source>
</evidence>
<protein>
    <recommendedName>
        <fullName evidence="1">Reverse transcriptase domain-containing protein</fullName>
    </recommendedName>
</protein>
<dbReference type="GO" id="GO:0003824">
    <property type="term" value="F:catalytic activity"/>
    <property type="evidence" value="ECO:0007669"/>
    <property type="project" value="InterPro"/>
</dbReference>
<dbReference type="InterPro" id="IPR043502">
    <property type="entry name" value="DNA/RNA_pol_sf"/>
</dbReference>
<dbReference type="Pfam" id="PF00078">
    <property type="entry name" value="RVT_1"/>
    <property type="match status" value="1"/>
</dbReference>
<dbReference type="EMBL" id="BSYR01000012">
    <property type="protein sequence ID" value="GMI76197.1"/>
    <property type="molecule type" value="Genomic_DNA"/>
</dbReference>
<dbReference type="PROSITE" id="PS50878">
    <property type="entry name" value="RT_POL"/>
    <property type="match status" value="1"/>
</dbReference>
<dbReference type="InterPro" id="IPR005135">
    <property type="entry name" value="Endo/exonuclease/phosphatase"/>
</dbReference>
<proteinExistence type="predicted"/>